<feature type="region of interest" description="Disordered" evidence="1">
    <location>
        <begin position="168"/>
        <end position="222"/>
    </location>
</feature>
<evidence type="ECO:0000313" key="5">
    <source>
        <dbReference type="RefSeq" id="XP_019703440.1"/>
    </source>
</evidence>
<feature type="domain" description="Retrotransposon gag" evidence="3">
    <location>
        <begin position="34"/>
        <end position="118"/>
    </location>
</feature>
<feature type="compositionally biased region" description="Basic and acidic residues" evidence="1">
    <location>
        <begin position="213"/>
        <end position="222"/>
    </location>
</feature>
<dbReference type="Proteomes" id="UP000504607">
    <property type="component" value="Unplaced"/>
</dbReference>
<feature type="compositionally biased region" description="Basic residues" evidence="1">
    <location>
        <begin position="175"/>
        <end position="184"/>
    </location>
</feature>
<keyword evidence="2" id="KW-0732">Signal</keyword>
<evidence type="ECO:0000313" key="4">
    <source>
        <dbReference type="Proteomes" id="UP000504607"/>
    </source>
</evidence>
<gene>
    <name evidence="5" type="primary">LOC109505397</name>
</gene>
<dbReference type="InParanoid" id="A0A6J0PD89"/>
<organism evidence="4 5">
    <name type="scientific">Elaeis guineensis var. tenera</name>
    <name type="common">Oil palm</name>
    <dbReference type="NCBI Taxonomy" id="51953"/>
    <lineage>
        <taxon>Eukaryota</taxon>
        <taxon>Viridiplantae</taxon>
        <taxon>Streptophyta</taxon>
        <taxon>Embryophyta</taxon>
        <taxon>Tracheophyta</taxon>
        <taxon>Spermatophyta</taxon>
        <taxon>Magnoliopsida</taxon>
        <taxon>Liliopsida</taxon>
        <taxon>Arecaceae</taxon>
        <taxon>Arecoideae</taxon>
        <taxon>Cocoseae</taxon>
        <taxon>Elaeidinae</taxon>
        <taxon>Elaeis</taxon>
    </lineage>
</organism>
<keyword evidence="4" id="KW-1185">Reference proteome</keyword>
<reference evidence="5" key="1">
    <citation type="submission" date="2025-08" db="UniProtKB">
        <authorList>
            <consortium name="RefSeq"/>
        </authorList>
    </citation>
    <scope>IDENTIFICATION</scope>
</reference>
<dbReference type="Pfam" id="PF03732">
    <property type="entry name" value="Retrotrans_gag"/>
    <property type="match status" value="1"/>
</dbReference>
<proteinExistence type="predicted"/>
<feature type="signal peptide" evidence="2">
    <location>
        <begin position="1"/>
        <end position="26"/>
    </location>
</feature>
<sequence length="222" mass="25221">MAQWRMENSAVLAFLLNIMTPNVARSVQLLETAQKVWETVAQIFSQKQNSAQAFEIRSQLRQLRQGDLSITEYATELKHLWSEADHYKIFVPQCSIDVDGFQKYLEEERVQDFLYGLNPEYESVRVQLLVRDILPSLGQSQQVGEKVCFHCKKPGHTKVFCWDLHGRSNQPGRSSRSRGGHRSGGRTGGQNHVRGPVQANLSEEIESAVHSLSAEEIRPSDE</sequence>
<name>A0A6J0PD89_ELAGV</name>
<dbReference type="RefSeq" id="XP_019703440.1">
    <property type="nucleotide sequence ID" value="XM_019847881.1"/>
</dbReference>
<evidence type="ECO:0000256" key="2">
    <source>
        <dbReference type="SAM" id="SignalP"/>
    </source>
</evidence>
<dbReference type="PANTHER" id="PTHR34222:SF37">
    <property type="entry name" value="RETROTRANSPOSON GAG DOMAIN-CONTAINING PROTEIN"/>
    <property type="match status" value="1"/>
</dbReference>
<dbReference type="InterPro" id="IPR005162">
    <property type="entry name" value="Retrotrans_gag_dom"/>
</dbReference>
<evidence type="ECO:0000259" key="3">
    <source>
        <dbReference type="Pfam" id="PF03732"/>
    </source>
</evidence>
<evidence type="ECO:0000256" key="1">
    <source>
        <dbReference type="SAM" id="MobiDB-lite"/>
    </source>
</evidence>
<dbReference type="AlphaFoldDB" id="A0A6J0PD89"/>
<protein>
    <submittedName>
        <fullName evidence="5">Uncharacterized protein LOC109505397</fullName>
    </submittedName>
</protein>
<dbReference type="OrthoDB" id="687178at2759"/>
<accession>A0A6J0PD89</accession>
<feature type="chain" id="PRO_5027057573" evidence="2">
    <location>
        <begin position="27"/>
        <end position="222"/>
    </location>
</feature>
<dbReference type="PANTHER" id="PTHR34222">
    <property type="entry name" value="GAG_PRE-INTEGRS DOMAIN-CONTAINING PROTEIN"/>
    <property type="match status" value="1"/>
</dbReference>